<evidence type="ECO:0000313" key="3">
    <source>
        <dbReference type="Proteomes" id="UP000326396"/>
    </source>
</evidence>
<organism evidence="2 3">
    <name type="scientific">Mikania micrantha</name>
    <name type="common">bitter vine</name>
    <dbReference type="NCBI Taxonomy" id="192012"/>
    <lineage>
        <taxon>Eukaryota</taxon>
        <taxon>Viridiplantae</taxon>
        <taxon>Streptophyta</taxon>
        <taxon>Embryophyta</taxon>
        <taxon>Tracheophyta</taxon>
        <taxon>Spermatophyta</taxon>
        <taxon>Magnoliopsida</taxon>
        <taxon>eudicotyledons</taxon>
        <taxon>Gunneridae</taxon>
        <taxon>Pentapetalae</taxon>
        <taxon>asterids</taxon>
        <taxon>campanulids</taxon>
        <taxon>Asterales</taxon>
        <taxon>Asteraceae</taxon>
        <taxon>Asteroideae</taxon>
        <taxon>Heliantheae alliance</taxon>
        <taxon>Eupatorieae</taxon>
        <taxon>Mikania</taxon>
    </lineage>
</organism>
<name>A0A5N6PPR1_9ASTR</name>
<reference evidence="2 3" key="1">
    <citation type="submission" date="2019-05" db="EMBL/GenBank/DDBJ databases">
        <title>Mikania micrantha, genome provides insights into the molecular mechanism of rapid growth.</title>
        <authorList>
            <person name="Liu B."/>
        </authorList>
    </citation>
    <scope>NUCLEOTIDE SEQUENCE [LARGE SCALE GENOMIC DNA]</scope>
    <source>
        <strain evidence="2">NLD-2019</strain>
        <tissue evidence="2">Leaf</tissue>
    </source>
</reference>
<accession>A0A5N6PPR1</accession>
<dbReference type="AlphaFoldDB" id="A0A5N6PPR1"/>
<feature type="compositionally biased region" description="Low complexity" evidence="1">
    <location>
        <begin position="19"/>
        <end position="43"/>
    </location>
</feature>
<keyword evidence="3" id="KW-1185">Reference proteome</keyword>
<dbReference type="EMBL" id="SZYD01000003">
    <property type="protein sequence ID" value="KAD6795924.1"/>
    <property type="molecule type" value="Genomic_DNA"/>
</dbReference>
<evidence type="ECO:0000313" key="2">
    <source>
        <dbReference type="EMBL" id="KAD6795924.1"/>
    </source>
</evidence>
<comment type="caution">
    <text evidence="2">The sequence shown here is derived from an EMBL/GenBank/DDBJ whole genome shotgun (WGS) entry which is preliminary data.</text>
</comment>
<feature type="region of interest" description="Disordered" evidence="1">
    <location>
        <begin position="18"/>
        <end position="62"/>
    </location>
</feature>
<evidence type="ECO:0000256" key="1">
    <source>
        <dbReference type="SAM" id="MobiDB-lite"/>
    </source>
</evidence>
<dbReference type="Proteomes" id="UP000326396">
    <property type="component" value="Linkage Group LG11"/>
</dbReference>
<gene>
    <name evidence="2" type="ORF">E3N88_06820</name>
</gene>
<protein>
    <submittedName>
        <fullName evidence="2">Uncharacterized protein</fullName>
    </submittedName>
</protein>
<sequence>MVNPRDRYIYRQIPYVILDDTPSPSSSSDSDPSEASSAASLVVSDDDTSADHQARSPSPQRVPVYTWIRRMGGQACKTIGLPPRHQLALRDIPGSTHEVGESSRQAEMRAQLQQVTLDLQSTRLELRQSYGSL</sequence>
<proteinExistence type="predicted"/>